<keyword evidence="5 10" id="KW-0067">ATP-binding</keyword>
<keyword evidence="7 10" id="KW-0505">Motor protein</keyword>
<dbReference type="PROSITE" id="PS51257">
    <property type="entry name" value="PROKAR_LIPOPROTEIN"/>
    <property type="match status" value="1"/>
</dbReference>
<proteinExistence type="inferred from homology"/>
<evidence type="ECO:0000313" key="15">
    <source>
        <dbReference type="EMBL" id="CAG9316919.1"/>
    </source>
</evidence>
<dbReference type="FunFam" id="3.40.850.10:FF:000019">
    <property type="entry name" value="Kinesin-like protein KIN-5D"/>
    <property type="match status" value="1"/>
</dbReference>
<dbReference type="GO" id="GO:0003777">
    <property type="term" value="F:microtubule motor activity"/>
    <property type="evidence" value="ECO:0007669"/>
    <property type="project" value="InterPro"/>
</dbReference>
<evidence type="ECO:0000256" key="4">
    <source>
        <dbReference type="ARBA" id="ARBA00022741"/>
    </source>
</evidence>
<reference evidence="15" key="1">
    <citation type="submission" date="2021-09" db="EMBL/GenBank/DDBJ databases">
        <authorList>
            <consortium name="AG Swart"/>
            <person name="Singh M."/>
            <person name="Singh A."/>
            <person name="Seah K."/>
            <person name="Emmerich C."/>
        </authorList>
    </citation>
    <scope>NUCLEOTIDE SEQUENCE</scope>
    <source>
        <strain evidence="15">ATCC30299</strain>
    </source>
</reference>
<dbReference type="InterPro" id="IPR027640">
    <property type="entry name" value="Kinesin-like_fam"/>
</dbReference>
<keyword evidence="6 12" id="KW-0175">Coiled coil</keyword>
<dbReference type="GO" id="GO:0005874">
    <property type="term" value="C:microtubule"/>
    <property type="evidence" value="ECO:0007669"/>
    <property type="project" value="UniProtKB-KW"/>
</dbReference>
<dbReference type="Gene3D" id="3.40.850.10">
    <property type="entry name" value="Kinesin motor domain"/>
    <property type="match status" value="1"/>
</dbReference>
<evidence type="ECO:0000259" key="14">
    <source>
        <dbReference type="PROSITE" id="PS50067"/>
    </source>
</evidence>
<evidence type="ECO:0000256" key="6">
    <source>
        <dbReference type="ARBA" id="ARBA00023054"/>
    </source>
</evidence>
<dbReference type="InterPro" id="IPR001752">
    <property type="entry name" value="Kinesin_motor_dom"/>
</dbReference>
<sequence length="657" mass="75427">MSMRRQGSSRPADPNSQGNVIVACRFRPLNEKEKEFSMDSVAEFLPDGKTVVINQKYENFGTLKFSFDYVFPPDTEQSTVYDCSGIKIVESVMQGFNGTIFAYGQTSSGKTYTMNGPDVDNIQLMGIIPRMIYTVFNKIENSEEHIEFSVKVGYCEIYLERIKDLLDPSKDNLKIHEDKARGVYISGLSTHYVSNNVEVLDLMKIGLKNREVGHTNMNSESSRSHSIFIMTIQQTNTLDLSSKTGKMYIVDLAGSEKVSKTGAEGKRLSEAKNINKSLTTLGMVITSLIEGNSHIPYRDSKLTRVLQDSLGGNSKTSLIITCSPSPYNESETVSTLRFGIMAKSIKNKPKINREYTVSELKLMLQKAQQEIEKKDKRIEQLEKIISQQGISLPSDTLDITKTTNESDSEEDEIKDKEDSKGGEYMEVIHELEETRTKLSKELENNFKLKSSVDELTKAYEIFVENVEEMYREIHKEAHVKNPSEILENLQAAKRTLEQQAAMREKMKFDLEIKFDSNWQKLNQIEGYENELETFGECKRQIDVLERQYRNFLDRCSLINENKKDEKNFNQNFMFKWRRKSRNKEYEKIVEDEEEKVTDDLEPSSPPPEIFEPKQSGVIKKTIKGGTGFFTRIPQLKDSSFFSNILMNIHTKKFNTNR</sequence>
<dbReference type="GO" id="GO:0007018">
    <property type="term" value="P:microtubule-based movement"/>
    <property type="evidence" value="ECO:0007669"/>
    <property type="project" value="InterPro"/>
</dbReference>
<comment type="subcellular location">
    <subcellularLocation>
        <location evidence="1">Cytoplasm</location>
        <location evidence="1">Cytoskeleton</location>
    </subcellularLocation>
</comment>
<comment type="similarity">
    <text evidence="9">Belongs to the TRAFAC class myosin-kinesin ATPase superfamily. Kinesin family. KIN-5/BimC subfamily.</text>
</comment>
<dbReference type="GO" id="GO:0005524">
    <property type="term" value="F:ATP binding"/>
    <property type="evidence" value="ECO:0007669"/>
    <property type="project" value="UniProtKB-UniRule"/>
</dbReference>
<accession>A0AAU9ITV0</accession>
<gene>
    <name evidence="15" type="ORF">BSTOLATCC_MIC17550</name>
</gene>
<feature type="domain" description="Kinesin motor" evidence="14">
    <location>
        <begin position="19"/>
        <end position="345"/>
    </location>
</feature>
<dbReference type="InterPro" id="IPR027417">
    <property type="entry name" value="P-loop_NTPase"/>
</dbReference>
<dbReference type="CDD" id="cd01369">
    <property type="entry name" value="KISc_KHC_KIF5"/>
    <property type="match status" value="1"/>
</dbReference>
<comment type="caution">
    <text evidence="15">The sequence shown here is derived from an EMBL/GenBank/DDBJ whole genome shotgun (WGS) entry which is preliminary data.</text>
</comment>
<feature type="region of interest" description="Disordered" evidence="13">
    <location>
        <begin position="395"/>
        <end position="420"/>
    </location>
</feature>
<dbReference type="PROSITE" id="PS00411">
    <property type="entry name" value="KINESIN_MOTOR_1"/>
    <property type="match status" value="1"/>
</dbReference>
<evidence type="ECO:0000256" key="9">
    <source>
        <dbReference type="ARBA" id="ARBA00034704"/>
    </source>
</evidence>
<feature type="coiled-coil region" evidence="12">
    <location>
        <begin position="452"/>
        <end position="506"/>
    </location>
</feature>
<evidence type="ECO:0000256" key="7">
    <source>
        <dbReference type="ARBA" id="ARBA00023175"/>
    </source>
</evidence>
<dbReference type="InterPro" id="IPR019821">
    <property type="entry name" value="Kinesin_motor_CS"/>
</dbReference>
<keyword evidence="2" id="KW-0963">Cytoplasm</keyword>
<dbReference type="SMART" id="SM00129">
    <property type="entry name" value="KISc"/>
    <property type="match status" value="1"/>
</dbReference>
<evidence type="ECO:0000256" key="11">
    <source>
        <dbReference type="RuleBase" id="RU000394"/>
    </source>
</evidence>
<dbReference type="PANTHER" id="PTHR47968:SF75">
    <property type="entry name" value="CENTROMERE-ASSOCIATED PROTEIN E"/>
    <property type="match status" value="1"/>
</dbReference>
<dbReference type="Pfam" id="PF00225">
    <property type="entry name" value="Kinesin"/>
    <property type="match status" value="1"/>
</dbReference>
<dbReference type="EMBL" id="CAJZBQ010000017">
    <property type="protein sequence ID" value="CAG9316919.1"/>
    <property type="molecule type" value="Genomic_DNA"/>
</dbReference>
<keyword evidence="16" id="KW-1185">Reference proteome</keyword>
<evidence type="ECO:0000256" key="13">
    <source>
        <dbReference type="SAM" id="MobiDB-lite"/>
    </source>
</evidence>
<dbReference type="SUPFAM" id="SSF52540">
    <property type="entry name" value="P-loop containing nucleoside triphosphate hydrolases"/>
    <property type="match status" value="1"/>
</dbReference>
<evidence type="ECO:0000256" key="5">
    <source>
        <dbReference type="ARBA" id="ARBA00022840"/>
    </source>
</evidence>
<dbReference type="PRINTS" id="PR00380">
    <property type="entry name" value="KINESINHEAVY"/>
</dbReference>
<dbReference type="Proteomes" id="UP001162131">
    <property type="component" value="Unassembled WGS sequence"/>
</dbReference>
<dbReference type="PANTHER" id="PTHR47968">
    <property type="entry name" value="CENTROMERE PROTEIN E"/>
    <property type="match status" value="1"/>
</dbReference>
<dbReference type="PROSITE" id="PS50067">
    <property type="entry name" value="KINESIN_MOTOR_2"/>
    <property type="match status" value="1"/>
</dbReference>
<dbReference type="GO" id="GO:0007010">
    <property type="term" value="P:cytoskeleton organization"/>
    <property type="evidence" value="ECO:0007669"/>
    <property type="project" value="UniProtKB-ARBA"/>
</dbReference>
<dbReference type="GO" id="GO:0008017">
    <property type="term" value="F:microtubule binding"/>
    <property type="evidence" value="ECO:0007669"/>
    <property type="project" value="InterPro"/>
</dbReference>
<evidence type="ECO:0000313" key="16">
    <source>
        <dbReference type="Proteomes" id="UP001162131"/>
    </source>
</evidence>
<feature type="binding site" evidence="10">
    <location>
        <begin position="104"/>
        <end position="111"/>
    </location>
    <ligand>
        <name>ATP</name>
        <dbReference type="ChEBI" id="CHEBI:30616"/>
    </ligand>
</feature>
<evidence type="ECO:0000256" key="2">
    <source>
        <dbReference type="ARBA" id="ARBA00022490"/>
    </source>
</evidence>
<dbReference type="InterPro" id="IPR036961">
    <property type="entry name" value="Kinesin_motor_dom_sf"/>
</dbReference>
<organism evidence="15 16">
    <name type="scientific">Blepharisma stoltei</name>
    <dbReference type="NCBI Taxonomy" id="1481888"/>
    <lineage>
        <taxon>Eukaryota</taxon>
        <taxon>Sar</taxon>
        <taxon>Alveolata</taxon>
        <taxon>Ciliophora</taxon>
        <taxon>Postciliodesmatophora</taxon>
        <taxon>Heterotrichea</taxon>
        <taxon>Heterotrichida</taxon>
        <taxon>Blepharismidae</taxon>
        <taxon>Blepharisma</taxon>
    </lineage>
</organism>
<evidence type="ECO:0000256" key="1">
    <source>
        <dbReference type="ARBA" id="ARBA00004245"/>
    </source>
</evidence>
<name>A0AAU9ITV0_9CILI</name>
<keyword evidence="4 10" id="KW-0547">Nucleotide-binding</keyword>
<dbReference type="AlphaFoldDB" id="A0AAU9ITV0"/>
<keyword evidence="3 11" id="KW-0493">Microtubule</keyword>
<keyword evidence="8" id="KW-0206">Cytoskeleton</keyword>
<evidence type="ECO:0000256" key="12">
    <source>
        <dbReference type="SAM" id="Coils"/>
    </source>
</evidence>
<evidence type="ECO:0000256" key="3">
    <source>
        <dbReference type="ARBA" id="ARBA00022701"/>
    </source>
</evidence>
<protein>
    <recommendedName>
        <fullName evidence="11">Kinesin-like protein</fullName>
    </recommendedName>
</protein>
<evidence type="ECO:0000256" key="10">
    <source>
        <dbReference type="PROSITE-ProRule" id="PRU00283"/>
    </source>
</evidence>
<evidence type="ECO:0000256" key="8">
    <source>
        <dbReference type="ARBA" id="ARBA00023212"/>
    </source>
</evidence>